<evidence type="ECO:0000256" key="7">
    <source>
        <dbReference type="ARBA" id="ARBA00022490"/>
    </source>
</evidence>
<dbReference type="PANTHER" id="PTHR31196">
    <property type="entry name" value="RNA POLYMERASE II NUCLEAR LOCALIZATION PROTEIN SLC7A6OS-RELATED"/>
    <property type="match status" value="1"/>
</dbReference>
<keyword evidence="6" id="KW-0813">Transport</keyword>
<evidence type="ECO:0000256" key="5">
    <source>
        <dbReference type="ARBA" id="ARBA00017036"/>
    </source>
</evidence>
<dbReference type="PANTHER" id="PTHR31196:SF2">
    <property type="entry name" value="RNA POLYMERASE II NUCLEAR LOCALIZATION PROTEIN SLC7A6OS-RELATED"/>
    <property type="match status" value="1"/>
</dbReference>
<evidence type="ECO:0000256" key="6">
    <source>
        <dbReference type="ARBA" id="ARBA00022448"/>
    </source>
</evidence>
<dbReference type="GO" id="GO:0032502">
    <property type="term" value="P:developmental process"/>
    <property type="evidence" value="ECO:0007669"/>
    <property type="project" value="TreeGrafter"/>
</dbReference>
<evidence type="ECO:0000256" key="8">
    <source>
        <dbReference type="ARBA" id="ARBA00022927"/>
    </source>
</evidence>
<dbReference type="AlphaFoldDB" id="A0AAV4IMQ7"/>
<reference evidence="12 13" key="1">
    <citation type="journal article" date="2021" name="Elife">
        <title>Chloroplast acquisition without the gene transfer in kleptoplastic sea slugs, Plakobranchus ocellatus.</title>
        <authorList>
            <person name="Maeda T."/>
            <person name="Takahashi S."/>
            <person name="Yoshida T."/>
            <person name="Shimamura S."/>
            <person name="Takaki Y."/>
            <person name="Nagai Y."/>
            <person name="Toyoda A."/>
            <person name="Suzuki Y."/>
            <person name="Arimoto A."/>
            <person name="Ishii H."/>
            <person name="Satoh N."/>
            <person name="Nishiyama T."/>
            <person name="Hasebe M."/>
            <person name="Maruyama T."/>
            <person name="Minagawa J."/>
            <person name="Obokata J."/>
            <person name="Shigenobu S."/>
        </authorList>
    </citation>
    <scope>NUCLEOTIDE SEQUENCE [LARGE SCALE GENOMIC DNA]</scope>
</reference>
<feature type="region of interest" description="Disordered" evidence="10">
    <location>
        <begin position="372"/>
        <end position="393"/>
    </location>
</feature>
<comment type="caution">
    <text evidence="12">The sequence shown here is derived from an EMBL/GenBank/DDBJ whole genome shotgun (WGS) entry which is preliminary data.</text>
</comment>
<name>A0AAV4IMQ7_9GAST</name>
<feature type="compositionally biased region" description="Basic and acidic residues" evidence="10">
    <location>
        <begin position="164"/>
        <end position="178"/>
    </location>
</feature>
<dbReference type="Proteomes" id="UP000762676">
    <property type="component" value="Unassembled WGS sequence"/>
</dbReference>
<sequence>MPQQTSTYEACSWVPILQMASVIRVKRRRGEDPAEALLLSSKRLRKSQESQPESAIESVLSFAGTISSKAEPISSHIKEAIKQRKLHKQLHPNALDFTTGKPSVTSRARSQNAQASHNNRYRVLSGKRALDLSELDDKTSYEKDSVPIPILEENSASSPSAQDGESKKESHSLLDNKENSSTCTKTQKDFSEVLENPVLSTQKENFVTGDPNAQNDRQEFCIFDIEKDTERPDPFFGVSQKSASGITINNVPMVCRKAEPELTDDSQFVYDLYYTHSSLADLDLQAALTVEVLCDAAFVNEREDEDGEEGRFVYEDSDDSNDENNWRNDYPDEDPHFFENADYDYAEDMVDTGYLNGDETDLLSYWMGSRCRVESQSDNDEDEYDGESDNLED</sequence>
<keyword evidence="9" id="KW-0539">Nucleus</keyword>
<evidence type="ECO:0000256" key="10">
    <source>
        <dbReference type="SAM" id="MobiDB-lite"/>
    </source>
</evidence>
<feature type="compositionally biased region" description="Basic and acidic residues" evidence="10">
    <location>
        <begin position="135"/>
        <end position="145"/>
    </location>
</feature>
<dbReference type="InterPro" id="IPR013883">
    <property type="entry name" value="TF_Iwr1_dom"/>
</dbReference>
<gene>
    <name evidence="12" type="ORF">ElyMa_001350000</name>
</gene>
<feature type="region of interest" description="Disordered" evidence="10">
    <location>
        <begin position="305"/>
        <end position="333"/>
    </location>
</feature>
<protein>
    <recommendedName>
        <fullName evidence="5">Probable RNA polymerase II nuclear localization protein SLC7A6OS</fullName>
    </recommendedName>
</protein>
<accession>A0AAV4IMQ7</accession>
<organism evidence="12 13">
    <name type="scientific">Elysia marginata</name>
    <dbReference type="NCBI Taxonomy" id="1093978"/>
    <lineage>
        <taxon>Eukaryota</taxon>
        <taxon>Metazoa</taxon>
        <taxon>Spiralia</taxon>
        <taxon>Lophotrochozoa</taxon>
        <taxon>Mollusca</taxon>
        <taxon>Gastropoda</taxon>
        <taxon>Heterobranchia</taxon>
        <taxon>Euthyneura</taxon>
        <taxon>Panpulmonata</taxon>
        <taxon>Sacoglossa</taxon>
        <taxon>Placobranchoidea</taxon>
        <taxon>Plakobranchidae</taxon>
        <taxon>Elysia</taxon>
    </lineage>
</organism>
<evidence type="ECO:0000256" key="9">
    <source>
        <dbReference type="ARBA" id="ARBA00023242"/>
    </source>
</evidence>
<feature type="compositionally biased region" description="Polar residues" evidence="10">
    <location>
        <begin position="100"/>
        <end position="118"/>
    </location>
</feature>
<proteinExistence type="inferred from homology"/>
<keyword evidence="8" id="KW-0653">Protein transport</keyword>
<evidence type="ECO:0000313" key="12">
    <source>
        <dbReference type="EMBL" id="GFS11537.1"/>
    </source>
</evidence>
<evidence type="ECO:0000313" key="13">
    <source>
        <dbReference type="Proteomes" id="UP000762676"/>
    </source>
</evidence>
<keyword evidence="13" id="KW-1185">Reference proteome</keyword>
<dbReference type="Pfam" id="PF08574">
    <property type="entry name" value="Iwr1"/>
    <property type="match status" value="1"/>
</dbReference>
<evidence type="ECO:0000256" key="1">
    <source>
        <dbReference type="ARBA" id="ARBA00003202"/>
    </source>
</evidence>
<dbReference type="EMBL" id="BMAT01002677">
    <property type="protein sequence ID" value="GFS11537.1"/>
    <property type="molecule type" value="Genomic_DNA"/>
</dbReference>
<comment type="similarity">
    <text evidence="4">Belongs to the IWR1/SLC7A6OS family.</text>
</comment>
<dbReference type="GO" id="GO:0005634">
    <property type="term" value="C:nucleus"/>
    <property type="evidence" value="ECO:0007669"/>
    <property type="project" value="UniProtKB-SubCell"/>
</dbReference>
<feature type="domain" description="Transcription factor Iwr1" evidence="11">
    <location>
        <begin position="267"/>
        <end position="334"/>
    </location>
</feature>
<feature type="compositionally biased region" description="Polar residues" evidence="10">
    <location>
        <begin position="154"/>
        <end position="163"/>
    </location>
</feature>
<feature type="region of interest" description="Disordered" evidence="10">
    <location>
        <begin position="86"/>
        <end position="122"/>
    </location>
</feature>
<comment type="function">
    <text evidence="1">Directs RNA polymerase II nuclear import.</text>
</comment>
<feature type="region of interest" description="Disordered" evidence="10">
    <location>
        <begin position="135"/>
        <end position="187"/>
    </location>
</feature>
<evidence type="ECO:0000256" key="2">
    <source>
        <dbReference type="ARBA" id="ARBA00004123"/>
    </source>
</evidence>
<evidence type="ECO:0000256" key="4">
    <source>
        <dbReference type="ARBA" id="ARBA00010218"/>
    </source>
</evidence>
<feature type="compositionally biased region" description="Acidic residues" evidence="10">
    <location>
        <begin position="377"/>
        <end position="393"/>
    </location>
</feature>
<dbReference type="GO" id="GO:0005737">
    <property type="term" value="C:cytoplasm"/>
    <property type="evidence" value="ECO:0007669"/>
    <property type="project" value="UniProtKB-SubCell"/>
</dbReference>
<dbReference type="GO" id="GO:0015031">
    <property type="term" value="P:protein transport"/>
    <property type="evidence" value="ECO:0007669"/>
    <property type="project" value="UniProtKB-KW"/>
</dbReference>
<evidence type="ECO:0000256" key="3">
    <source>
        <dbReference type="ARBA" id="ARBA00004496"/>
    </source>
</evidence>
<dbReference type="InterPro" id="IPR040218">
    <property type="entry name" value="SLC7A6OS"/>
</dbReference>
<keyword evidence="7" id="KW-0963">Cytoplasm</keyword>
<evidence type="ECO:0000259" key="11">
    <source>
        <dbReference type="Pfam" id="PF08574"/>
    </source>
</evidence>
<feature type="compositionally biased region" description="Basic and acidic residues" evidence="10">
    <location>
        <begin position="324"/>
        <end position="333"/>
    </location>
</feature>
<comment type="subcellular location">
    <subcellularLocation>
        <location evidence="3">Cytoplasm</location>
    </subcellularLocation>
    <subcellularLocation>
        <location evidence="2">Nucleus</location>
    </subcellularLocation>
</comment>